<dbReference type="SUPFAM" id="SSF55781">
    <property type="entry name" value="GAF domain-like"/>
    <property type="match status" value="1"/>
</dbReference>
<dbReference type="GO" id="GO:0045892">
    <property type="term" value="P:negative regulation of DNA-templated transcription"/>
    <property type="evidence" value="ECO:0007669"/>
    <property type="project" value="TreeGrafter"/>
</dbReference>
<dbReference type="InterPro" id="IPR050707">
    <property type="entry name" value="HTH_MetabolicPath_Reg"/>
</dbReference>
<dbReference type="AlphaFoldDB" id="I3W3W9"/>
<dbReference type="RefSeq" id="WP_015059866.1">
    <property type="nucleotide sequence ID" value="NC_019126.1"/>
</dbReference>
<dbReference type="InterPro" id="IPR014757">
    <property type="entry name" value="Tscrpt_reg_IclR_C"/>
</dbReference>
<feature type="domain" description="IclR-ED" evidence="1">
    <location>
        <begin position="1"/>
        <end position="149"/>
    </location>
</feature>
<dbReference type="EMBL" id="JQ418540">
    <property type="protein sequence ID" value="AFK90296.1"/>
    <property type="molecule type" value="Genomic_DNA"/>
</dbReference>
<evidence type="ECO:0000313" key="2">
    <source>
        <dbReference type="EMBL" id="AFK90296.1"/>
    </source>
</evidence>
<reference evidence="2" key="1">
    <citation type="submission" date="2012-01" db="EMBL/GenBank/DDBJ databases">
        <authorList>
            <person name="Summers A.O."/>
            <person name="Wireman J."/>
            <person name="Williams L.E."/>
            <person name="Farina S."/>
        </authorList>
    </citation>
    <scope>NUCLEOTIDE SEQUENCE</scope>
    <source>
        <strain evidence="2">SARC14</strain>
        <plasmid evidence="2">pSARC14-41</plasmid>
    </source>
</reference>
<dbReference type="GO" id="GO:0003677">
    <property type="term" value="F:DNA binding"/>
    <property type="evidence" value="ECO:0007669"/>
    <property type="project" value="TreeGrafter"/>
</dbReference>
<dbReference type="Pfam" id="PF01614">
    <property type="entry name" value="IclR_C"/>
    <property type="match status" value="1"/>
</dbReference>
<dbReference type="PROSITE" id="PS51078">
    <property type="entry name" value="ICLR_ED"/>
    <property type="match status" value="1"/>
</dbReference>
<organism evidence="2">
    <name type="scientific">Salmonella enterica subsp. indica</name>
    <dbReference type="NCBI Taxonomy" id="59207"/>
    <lineage>
        <taxon>Bacteria</taxon>
        <taxon>Pseudomonadati</taxon>
        <taxon>Pseudomonadota</taxon>
        <taxon>Gammaproteobacteria</taxon>
        <taxon>Enterobacterales</taxon>
        <taxon>Enterobacteriaceae</taxon>
        <taxon>Salmonella</taxon>
    </lineage>
</organism>
<dbReference type="PANTHER" id="PTHR30136">
    <property type="entry name" value="HELIX-TURN-HELIX TRANSCRIPTIONAL REGULATOR, ICLR FAMILY"/>
    <property type="match status" value="1"/>
</dbReference>
<dbReference type="InterPro" id="IPR029016">
    <property type="entry name" value="GAF-like_dom_sf"/>
</dbReference>
<sequence>MAPIYILKIESSQPIAIRTWVGKKLSLHSSSVGKALCTWLPQEAIDTLLPDEILPRYTDTTITSKTDLMKEFVRIREQGWAFDNAEDSPGIYCIAAPVFNRSQEVVAAISISGVEVQLPQRADPGLFSTGTSGLSGALFKVEIEPNSTI</sequence>
<evidence type="ECO:0000259" key="1">
    <source>
        <dbReference type="PROSITE" id="PS51078"/>
    </source>
</evidence>
<geneLocation type="plasmid" evidence="2">
    <name>pSARC14-41</name>
</geneLocation>
<dbReference type="Gene3D" id="3.30.450.40">
    <property type="match status" value="1"/>
</dbReference>
<protein>
    <submittedName>
        <fullName evidence="2">Putative transcriptional regulator</fullName>
    </submittedName>
</protein>
<accession>I3W3W9</accession>
<dbReference type="GO" id="GO:0003700">
    <property type="term" value="F:DNA-binding transcription factor activity"/>
    <property type="evidence" value="ECO:0007669"/>
    <property type="project" value="TreeGrafter"/>
</dbReference>
<dbReference type="PANTHER" id="PTHR30136:SF38">
    <property type="entry name" value="TRANSCRIPTIONAL REGULATOR"/>
    <property type="match status" value="1"/>
</dbReference>
<proteinExistence type="predicted"/>
<keyword evidence="2" id="KW-0614">Plasmid</keyword>
<name>I3W3W9_SALER</name>